<organism evidence="1 2">
    <name type="scientific">Paenibacillus xylanilyticus</name>
    <dbReference type="NCBI Taxonomy" id="248903"/>
    <lineage>
        <taxon>Bacteria</taxon>
        <taxon>Bacillati</taxon>
        <taxon>Bacillota</taxon>
        <taxon>Bacilli</taxon>
        <taxon>Bacillales</taxon>
        <taxon>Paenibacillaceae</taxon>
        <taxon>Paenibacillus</taxon>
    </lineage>
</organism>
<dbReference type="Pfam" id="PF07799">
    <property type="entry name" value="DUF1643"/>
    <property type="match status" value="1"/>
</dbReference>
<sequence>MKMDAVFDPTKKYRYLLSREWNASLPRLLYVMLNPSTASHEEEDQTSKQCLYFAKKFGFGSLEIVNLYAIISTDPNQLKFVHDPIGDENDKFILEAASRATTIIVSWGEKHFINQRHNKVARLLTSKGHQLHCLGIAKSGHPRHPSRMSHSIESLTLYSTDDYLRKLHAPQKVISLVPTIMNRKLKSPDRYDPVTRSDYDFHKDVMED</sequence>
<accession>A0A7Y6BVU3</accession>
<protein>
    <submittedName>
        <fullName evidence="1">DUF1643 domain-containing protein</fullName>
    </submittedName>
</protein>
<dbReference type="EMBL" id="JABMCB010000165">
    <property type="protein sequence ID" value="NUU75065.1"/>
    <property type="molecule type" value="Genomic_DNA"/>
</dbReference>
<name>A0A7Y6BVU3_9BACL</name>
<gene>
    <name evidence="1" type="ORF">HP552_07405</name>
</gene>
<dbReference type="Proteomes" id="UP000526125">
    <property type="component" value="Unassembled WGS sequence"/>
</dbReference>
<proteinExistence type="predicted"/>
<dbReference type="InterPro" id="IPR012441">
    <property type="entry name" value="DUF1643"/>
</dbReference>
<dbReference type="AlphaFoldDB" id="A0A7Y6BVU3"/>
<evidence type="ECO:0000313" key="2">
    <source>
        <dbReference type="Proteomes" id="UP000526125"/>
    </source>
</evidence>
<reference evidence="1 2" key="1">
    <citation type="submission" date="2020-05" db="EMBL/GenBank/DDBJ databases">
        <title>Genome Sequencing of Type Strains.</title>
        <authorList>
            <person name="Lemaire J.F."/>
            <person name="Inderbitzin P."/>
            <person name="Gregorio O.A."/>
            <person name="Collins S.B."/>
            <person name="Wespe N."/>
            <person name="Knight-Connoni V."/>
        </authorList>
    </citation>
    <scope>NUCLEOTIDE SEQUENCE [LARGE SCALE GENOMIC DNA]</scope>
    <source>
        <strain evidence="1 2">LMG 21957</strain>
    </source>
</reference>
<comment type="caution">
    <text evidence="1">The sequence shown here is derived from an EMBL/GenBank/DDBJ whole genome shotgun (WGS) entry which is preliminary data.</text>
</comment>
<keyword evidence="2" id="KW-1185">Reference proteome</keyword>
<dbReference type="RefSeq" id="WP_175394921.1">
    <property type="nucleotide sequence ID" value="NZ_JABMCB010000165.1"/>
</dbReference>
<evidence type="ECO:0000313" key="1">
    <source>
        <dbReference type="EMBL" id="NUU75065.1"/>
    </source>
</evidence>